<accession>A0ABW0HXJ3</accession>
<dbReference type="Proteomes" id="UP001596113">
    <property type="component" value="Unassembled WGS sequence"/>
</dbReference>
<dbReference type="RefSeq" id="WP_378137489.1">
    <property type="nucleotide sequence ID" value="NZ_JBHSMI010000052.1"/>
</dbReference>
<dbReference type="Pfam" id="PF13701">
    <property type="entry name" value="DDE_Tnp_1_4"/>
    <property type="match status" value="1"/>
</dbReference>
<organism evidence="2 3">
    <name type="scientific">Cohnella soli</name>
    <dbReference type="NCBI Taxonomy" id="425005"/>
    <lineage>
        <taxon>Bacteria</taxon>
        <taxon>Bacillati</taxon>
        <taxon>Bacillota</taxon>
        <taxon>Bacilli</taxon>
        <taxon>Bacillales</taxon>
        <taxon>Paenibacillaceae</taxon>
        <taxon>Cohnella</taxon>
    </lineage>
</organism>
<gene>
    <name evidence="2" type="ORF">ACFPOF_24125</name>
</gene>
<sequence length="233" mass="26176">MASLQEYGMNFNPRMKVNFEGGDLTSDAGLLLYKEFDQHLCGYHTDDHADDLSHEPLLIALMEKERLASQPTISRFNEKANFTTAKSLERIHEILQGRAYAIEPRDQFVLDLDSSGFATSGKQHGANYIHHYAQNGFHPLFCFDGLTGDCLRAELRAGNVYTSRQVVRFMGPVLERYQSWAPKALIVFRGDSGFFAVPGLFELAETKGHKYAIRLKANARLQSAAQAMANQLI</sequence>
<dbReference type="EMBL" id="JBHSMI010000052">
    <property type="protein sequence ID" value="MFC5405839.1"/>
    <property type="molecule type" value="Genomic_DNA"/>
</dbReference>
<evidence type="ECO:0000313" key="2">
    <source>
        <dbReference type="EMBL" id="MFC5405839.1"/>
    </source>
</evidence>
<keyword evidence="3" id="KW-1185">Reference proteome</keyword>
<feature type="domain" description="Transposase DDE" evidence="1">
    <location>
        <begin position="39"/>
        <end position="231"/>
    </location>
</feature>
<comment type="caution">
    <text evidence="2">The sequence shown here is derived from an EMBL/GenBank/DDBJ whole genome shotgun (WGS) entry which is preliminary data.</text>
</comment>
<reference evidence="3" key="1">
    <citation type="journal article" date="2019" name="Int. J. Syst. Evol. Microbiol.">
        <title>The Global Catalogue of Microorganisms (GCM) 10K type strain sequencing project: providing services to taxonomists for standard genome sequencing and annotation.</title>
        <authorList>
            <consortium name="The Broad Institute Genomics Platform"/>
            <consortium name="The Broad Institute Genome Sequencing Center for Infectious Disease"/>
            <person name="Wu L."/>
            <person name="Ma J."/>
        </authorList>
    </citation>
    <scope>NUCLEOTIDE SEQUENCE [LARGE SCALE GENOMIC DNA]</scope>
    <source>
        <strain evidence="3">CGMCC 1.18575</strain>
    </source>
</reference>
<evidence type="ECO:0000259" key="1">
    <source>
        <dbReference type="Pfam" id="PF13701"/>
    </source>
</evidence>
<dbReference type="InterPro" id="IPR025668">
    <property type="entry name" value="Tnp_DDE_dom"/>
</dbReference>
<name>A0ABW0HXJ3_9BACL</name>
<protein>
    <submittedName>
        <fullName evidence="2">Transposase</fullName>
    </submittedName>
</protein>
<proteinExistence type="predicted"/>
<evidence type="ECO:0000313" key="3">
    <source>
        <dbReference type="Proteomes" id="UP001596113"/>
    </source>
</evidence>